<dbReference type="PROSITE" id="PS50110">
    <property type="entry name" value="RESPONSE_REGULATORY"/>
    <property type="match status" value="1"/>
</dbReference>
<evidence type="ECO:0000256" key="1">
    <source>
        <dbReference type="PROSITE-ProRule" id="PRU00169"/>
    </source>
</evidence>
<dbReference type="Pfam" id="PF00072">
    <property type="entry name" value="Response_reg"/>
    <property type="match status" value="1"/>
</dbReference>
<feature type="domain" description="Response regulatory" evidence="2">
    <location>
        <begin position="7"/>
        <end position="118"/>
    </location>
</feature>
<dbReference type="InterPro" id="IPR007492">
    <property type="entry name" value="LytTR_DNA-bd_dom"/>
</dbReference>
<dbReference type="InterPro" id="IPR011006">
    <property type="entry name" value="CheY-like_superfamily"/>
</dbReference>
<dbReference type="InterPro" id="IPR046947">
    <property type="entry name" value="LytR-like"/>
</dbReference>
<comment type="caution">
    <text evidence="4">The sequence shown here is derived from an EMBL/GenBank/DDBJ whole genome shotgun (WGS) entry which is preliminary data.</text>
</comment>
<gene>
    <name evidence="4" type="ORF">VVD49_17125</name>
</gene>
<organism evidence="4 5">
    <name type="scientific">Uliginosibacterium silvisoli</name>
    <dbReference type="NCBI Taxonomy" id="3114758"/>
    <lineage>
        <taxon>Bacteria</taxon>
        <taxon>Pseudomonadati</taxon>
        <taxon>Pseudomonadota</taxon>
        <taxon>Betaproteobacteria</taxon>
        <taxon>Rhodocyclales</taxon>
        <taxon>Zoogloeaceae</taxon>
        <taxon>Uliginosibacterium</taxon>
    </lineage>
</organism>
<proteinExistence type="predicted"/>
<dbReference type="PANTHER" id="PTHR37299">
    <property type="entry name" value="TRANSCRIPTIONAL REGULATOR-RELATED"/>
    <property type="match status" value="1"/>
</dbReference>
<dbReference type="PROSITE" id="PS50930">
    <property type="entry name" value="HTH_LYTTR"/>
    <property type="match status" value="1"/>
</dbReference>
<dbReference type="Gene3D" id="2.40.50.1020">
    <property type="entry name" value="LytTr DNA-binding domain"/>
    <property type="match status" value="1"/>
</dbReference>
<keyword evidence="5" id="KW-1185">Reference proteome</keyword>
<dbReference type="PANTHER" id="PTHR37299:SF1">
    <property type="entry name" value="STAGE 0 SPORULATION PROTEIN A HOMOLOG"/>
    <property type="match status" value="1"/>
</dbReference>
<evidence type="ECO:0000259" key="3">
    <source>
        <dbReference type="PROSITE" id="PS50930"/>
    </source>
</evidence>
<dbReference type="RefSeq" id="WP_327600425.1">
    <property type="nucleotide sequence ID" value="NZ_JAYXHS010000003.1"/>
</dbReference>
<feature type="domain" description="HTH LytTR-type" evidence="3">
    <location>
        <begin position="148"/>
        <end position="250"/>
    </location>
</feature>
<dbReference type="InterPro" id="IPR001789">
    <property type="entry name" value="Sig_transdc_resp-reg_receiver"/>
</dbReference>
<reference evidence="4 5" key="1">
    <citation type="submission" date="2024-01" db="EMBL/GenBank/DDBJ databases">
        <title>Uliginosibacterium soil sp. nov.</title>
        <authorList>
            <person name="Lv Y."/>
        </authorList>
    </citation>
    <scope>NUCLEOTIDE SEQUENCE [LARGE SCALE GENOMIC DNA]</scope>
    <source>
        <strain evidence="4 5">H3</strain>
    </source>
</reference>
<name>A0ABU6K785_9RHOO</name>
<feature type="modified residue" description="4-aspartylphosphate" evidence="1">
    <location>
        <position position="59"/>
    </location>
</feature>
<evidence type="ECO:0000259" key="2">
    <source>
        <dbReference type="PROSITE" id="PS50110"/>
    </source>
</evidence>
<keyword evidence="4" id="KW-0238">DNA-binding</keyword>
<dbReference type="GO" id="GO:0003677">
    <property type="term" value="F:DNA binding"/>
    <property type="evidence" value="ECO:0007669"/>
    <property type="project" value="UniProtKB-KW"/>
</dbReference>
<accession>A0ABU6K785</accession>
<dbReference type="SUPFAM" id="SSF52172">
    <property type="entry name" value="CheY-like"/>
    <property type="match status" value="1"/>
</dbReference>
<dbReference type="Proteomes" id="UP001331561">
    <property type="component" value="Unassembled WGS sequence"/>
</dbReference>
<evidence type="ECO:0000313" key="5">
    <source>
        <dbReference type="Proteomes" id="UP001331561"/>
    </source>
</evidence>
<evidence type="ECO:0000313" key="4">
    <source>
        <dbReference type="EMBL" id="MEC5387456.1"/>
    </source>
</evidence>
<keyword evidence="1" id="KW-0597">Phosphoprotein</keyword>
<dbReference type="Gene3D" id="3.40.50.2300">
    <property type="match status" value="1"/>
</dbReference>
<dbReference type="EMBL" id="JAYXHS010000003">
    <property type="protein sequence ID" value="MEC5387456.1"/>
    <property type="molecule type" value="Genomic_DNA"/>
</dbReference>
<sequence length="250" mass="27762">MTGQKLRALIADDEPLLAADLATRLAVLWPELEVAAVVHNGPAAVEALARLAPDIAFLDIRMPGLSGLEVAQQTRVPHLVFVTAYDQYALAAFESAAADYLLKPVSDTRLAQTIERLRQRVETTQAPSDVGQLLQQLLGKQAAQIKWIRASVGNDTHLVDVDEVIYFRADEKYTVVQTAQRDYLIRTPLRELLPQLDGARFWQVHRNTIVATSAISSARRELNGRVTLSLRGRSETLSVSRAFAHLFKQM</sequence>
<dbReference type="SMART" id="SM00448">
    <property type="entry name" value="REC"/>
    <property type="match status" value="1"/>
</dbReference>
<dbReference type="Pfam" id="PF04397">
    <property type="entry name" value="LytTR"/>
    <property type="match status" value="1"/>
</dbReference>
<dbReference type="SMART" id="SM00850">
    <property type="entry name" value="LytTR"/>
    <property type="match status" value="1"/>
</dbReference>
<protein>
    <submittedName>
        <fullName evidence="4">LytTR family DNA-binding domain-containing protein</fullName>
    </submittedName>
</protein>